<dbReference type="SUPFAM" id="SSF55060">
    <property type="entry name" value="GHMP Kinase, C-terminal domain"/>
    <property type="match status" value="1"/>
</dbReference>
<comment type="similarity">
    <text evidence="7">Belongs to the GHMP kinase family. IspE subfamily.</text>
</comment>
<dbReference type="InterPro" id="IPR006204">
    <property type="entry name" value="GHMP_kinase_N_dom"/>
</dbReference>
<evidence type="ECO:0000256" key="3">
    <source>
        <dbReference type="ARBA" id="ARBA00022741"/>
    </source>
</evidence>
<reference evidence="10" key="1">
    <citation type="journal article" date="2019" name="Int. J. Syst. Evol. Microbiol.">
        <title>The Global Catalogue of Microorganisms (GCM) 10K type strain sequencing project: providing services to taxonomists for standard genome sequencing and annotation.</title>
        <authorList>
            <consortium name="The Broad Institute Genomics Platform"/>
            <consortium name="The Broad Institute Genome Sequencing Center for Infectious Disease"/>
            <person name="Wu L."/>
            <person name="Ma J."/>
        </authorList>
    </citation>
    <scope>NUCLEOTIDE SEQUENCE [LARGE SCALE GENOMIC DNA]</scope>
    <source>
        <strain evidence="10">NBRC 105857</strain>
    </source>
</reference>
<keyword evidence="5 7" id="KW-0067">ATP-binding</keyword>
<dbReference type="Pfam" id="PF00288">
    <property type="entry name" value="GHMP_kinases_N"/>
    <property type="match status" value="1"/>
</dbReference>
<feature type="active site" evidence="7">
    <location>
        <position position="145"/>
    </location>
</feature>
<evidence type="ECO:0000259" key="8">
    <source>
        <dbReference type="Pfam" id="PF00288"/>
    </source>
</evidence>
<dbReference type="RefSeq" id="WP_284282159.1">
    <property type="nucleotide sequence ID" value="NZ_BSOJ01000030.1"/>
</dbReference>
<accession>A0ABQ5YRZ8</accession>
<dbReference type="PANTHER" id="PTHR43527:SF2">
    <property type="entry name" value="4-DIPHOSPHOCYTIDYL-2-C-METHYL-D-ERYTHRITOL KINASE, CHLOROPLASTIC"/>
    <property type="match status" value="1"/>
</dbReference>
<dbReference type="PIRSF" id="PIRSF010376">
    <property type="entry name" value="IspE"/>
    <property type="match status" value="1"/>
</dbReference>
<evidence type="ECO:0000256" key="4">
    <source>
        <dbReference type="ARBA" id="ARBA00022777"/>
    </source>
</evidence>
<dbReference type="InterPro" id="IPR020568">
    <property type="entry name" value="Ribosomal_Su5_D2-typ_SF"/>
</dbReference>
<dbReference type="EMBL" id="BSOJ01000030">
    <property type="protein sequence ID" value="GLR27399.1"/>
    <property type="molecule type" value="Genomic_DNA"/>
</dbReference>
<organism evidence="9 10">
    <name type="scientific">Limnobacter litoralis</name>
    <dbReference type="NCBI Taxonomy" id="481366"/>
    <lineage>
        <taxon>Bacteria</taxon>
        <taxon>Pseudomonadati</taxon>
        <taxon>Pseudomonadota</taxon>
        <taxon>Betaproteobacteria</taxon>
        <taxon>Burkholderiales</taxon>
        <taxon>Burkholderiaceae</taxon>
        <taxon>Limnobacter</taxon>
    </lineage>
</organism>
<dbReference type="InterPro" id="IPR004424">
    <property type="entry name" value="IspE"/>
</dbReference>
<keyword evidence="10" id="KW-1185">Reference proteome</keyword>
<feature type="active site" evidence="7">
    <location>
        <position position="15"/>
    </location>
</feature>
<sequence>MTTATTRLRASAPAKINLFLHITGRRADGYHLLESLFCPIGLCDEVEIELSPSPDGLLIEREGPLAALPEHIDLTARAVRAFFAALGEPSNWRVMLKVTKRIPEQAGLGGGSSDAATVLKLLQAHFGNPLNDQMLADLALALGADVPFFLNGMPAFVEGIGEEITPLQVPALWLLVYKPPQSCPTAKIFSDSELTRNATSVKMAVFDSRRSVEGELWNWLNSHTRNAMQAVVEKLLPEWKQQFAVFSQTCRTVGSPLVRMSGSGSAMFAVFESQDSATLAKQAAAAQTGVLSGQLFVCQIMSSG</sequence>
<dbReference type="PANTHER" id="PTHR43527">
    <property type="entry name" value="4-DIPHOSPHOCYTIDYL-2-C-METHYL-D-ERYTHRITOL KINASE, CHLOROPLASTIC"/>
    <property type="match status" value="1"/>
</dbReference>
<evidence type="ECO:0000256" key="2">
    <source>
        <dbReference type="ARBA" id="ARBA00022679"/>
    </source>
</evidence>
<feature type="domain" description="GHMP kinase N-terminal" evidence="8">
    <location>
        <begin position="75"/>
        <end position="152"/>
    </location>
</feature>
<dbReference type="GO" id="GO:0016301">
    <property type="term" value="F:kinase activity"/>
    <property type="evidence" value="ECO:0007669"/>
    <property type="project" value="UniProtKB-KW"/>
</dbReference>
<dbReference type="Proteomes" id="UP001156664">
    <property type="component" value="Unassembled WGS sequence"/>
</dbReference>
<gene>
    <name evidence="7 9" type="primary">ispE</name>
    <name evidence="9" type="ORF">GCM10007875_24900</name>
</gene>
<dbReference type="EC" id="2.7.1.148" evidence="7"/>
<evidence type="ECO:0000313" key="10">
    <source>
        <dbReference type="Proteomes" id="UP001156664"/>
    </source>
</evidence>
<evidence type="ECO:0000256" key="5">
    <source>
        <dbReference type="ARBA" id="ARBA00022840"/>
    </source>
</evidence>
<evidence type="ECO:0000256" key="1">
    <source>
        <dbReference type="ARBA" id="ARBA00017473"/>
    </source>
</evidence>
<dbReference type="Gene3D" id="3.30.70.890">
    <property type="entry name" value="GHMP kinase, C-terminal domain"/>
    <property type="match status" value="1"/>
</dbReference>
<keyword evidence="6 7" id="KW-0414">Isoprene biosynthesis</keyword>
<keyword evidence="3 7" id="KW-0547">Nucleotide-binding</keyword>
<comment type="pathway">
    <text evidence="7">Isoprenoid biosynthesis; isopentenyl diphosphate biosynthesis via DXP pathway; isopentenyl diphosphate from 1-deoxy-D-xylulose 5-phosphate: step 3/6.</text>
</comment>
<dbReference type="HAMAP" id="MF_00061">
    <property type="entry name" value="IspE"/>
    <property type="match status" value="1"/>
</dbReference>
<evidence type="ECO:0000256" key="7">
    <source>
        <dbReference type="HAMAP-Rule" id="MF_00061"/>
    </source>
</evidence>
<dbReference type="NCBIfam" id="TIGR00154">
    <property type="entry name" value="ispE"/>
    <property type="match status" value="1"/>
</dbReference>
<comment type="caution">
    <text evidence="9">The sequence shown here is derived from an EMBL/GenBank/DDBJ whole genome shotgun (WGS) entry which is preliminary data.</text>
</comment>
<proteinExistence type="inferred from homology"/>
<keyword evidence="2 7" id="KW-0808">Transferase</keyword>
<evidence type="ECO:0000313" key="9">
    <source>
        <dbReference type="EMBL" id="GLR27399.1"/>
    </source>
</evidence>
<comment type="catalytic activity">
    <reaction evidence="7">
        <text>4-CDP-2-C-methyl-D-erythritol + ATP = 4-CDP-2-C-methyl-D-erythritol 2-phosphate + ADP + H(+)</text>
        <dbReference type="Rhea" id="RHEA:18437"/>
        <dbReference type="ChEBI" id="CHEBI:15378"/>
        <dbReference type="ChEBI" id="CHEBI:30616"/>
        <dbReference type="ChEBI" id="CHEBI:57823"/>
        <dbReference type="ChEBI" id="CHEBI:57919"/>
        <dbReference type="ChEBI" id="CHEBI:456216"/>
        <dbReference type="EC" id="2.7.1.148"/>
    </reaction>
</comment>
<evidence type="ECO:0000256" key="6">
    <source>
        <dbReference type="ARBA" id="ARBA00023229"/>
    </source>
</evidence>
<keyword evidence="4 7" id="KW-0418">Kinase</keyword>
<name>A0ABQ5YRZ8_9BURK</name>
<dbReference type="SUPFAM" id="SSF54211">
    <property type="entry name" value="Ribosomal protein S5 domain 2-like"/>
    <property type="match status" value="1"/>
</dbReference>
<dbReference type="InterPro" id="IPR036554">
    <property type="entry name" value="GHMP_kinase_C_sf"/>
</dbReference>
<comment type="function">
    <text evidence="7">Catalyzes the phosphorylation of the position 2 hydroxy group of 4-diphosphocytidyl-2C-methyl-D-erythritol.</text>
</comment>
<dbReference type="Gene3D" id="3.30.230.10">
    <property type="match status" value="1"/>
</dbReference>
<protein>
    <recommendedName>
        <fullName evidence="1 7">4-diphosphocytidyl-2-C-methyl-D-erythritol kinase</fullName>
        <shortName evidence="7">CMK</shortName>
        <ecNumber evidence="7">2.7.1.148</ecNumber>
    </recommendedName>
    <alternativeName>
        <fullName evidence="7">4-(cytidine-5'-diphospho)-2-C-methyl-D-erythritol kinase</fullName>
    </alternativeName>
</protein>
<dbReference type="InterPro" id="IPR014721">
    <property type="entry name" value="Ribsml_uS5_D2-typ_fold_subgr"/>
</dbReference>
<feature type="binding site" evidence="7">
    <location>
        <begin position="103"/>
        <end position="113"/>
    </location>
    <ligand>
        <name>ATP</name>
        <dbReference type="ChEBI" id="CHEBI:30616"/>
    </ligand>
</feature>